<protein>
    <recommendedName>
        <fullName evidence="4">Regulatory protein SoxS</fullName>
    </recommendedName>
</protein>
<name>A0A285S7V5_9HYPH</name>
<dbReference type="AlphaFoldDB" id="A0A285S7V5"/>
<proteinExistence type="predicted"/>
<evidence type="ECO:0000313" key="2">
    <source>
        <dbReference type="EMBL" id="SOC03352.1"/>
    </source>
</evidence>
<gene>
    <name evidence="2" type="ORF">SAMN05421512_10498</name>
</gene>
<dbReference type="SUPFAM" id="SSF52833">
    <property type="entry name" value="Thioredoxin-like"/>
    <property type="match status" value="1"/>
</dbReference>
<feature type="signal peptide" evidence="1">
    <location>
        <begin position="1"/>
        <end position="20"/>
    </location>
</feature>
<evidence type="ECO:0000256" key="1">
    <source>
        <dbReference type="SAM" id="SignalP"/>
    </source>
</evidence>
<dbReference type="InterPro" id="IPR036249">
    <property type="entry name" value="Thioredoxin-like_sf"/>
</dbReference>
<dbReference type="EMBL" id="OBML01000004">
    <property type="protein sequence ID" value="SOC03352.1"/>
    <property type="molecule type" value="Genomic_DNA"/>
</dbReference>
<dbReference type="STRING" id="538381.GCA_001696535_00296"/>
<keyword evidence="3" id="KW-1185">Reference proteome</keyword>
<dbReference type="Proteomes" id="UP000219331">
    <property type="component" value="Unassembled WGS sequence"/>
</dbReference>
<keyword evidence="1" id="KW-0732">Signal</keyword>
<sequence length="133" mass="15111">MRWPALMLPLMLLTALAVFAVPQARAAELVMFEQKGCEWCARWHAEIGPIYPKTEEGRQAPLRRVDIHEPMPDDLGWMKGERFTPSFALIEDGREIGRIRGYPGQDFFWGLLGQMIEKLDPSDEDAPSRPTSG</sequence>
<reference evidence="2 3" key="1">
    <citation type="submission" date="2017-08" db="EMBL/GenBank/DDBJ databases">
        <authorList>
            <person name="de Groot N.N."/>
        </authorList>
    </citation>
    <scope>NUCLEOTIDE SEQUENCE [LARGE SCALE GENOMIC DNA]</scope>
    <source>
        <strain evidence="2 3">USBA 352</strain>
    </source>
</reference>
<accession>A0A285S7V5</accession>
<feature type="chain" id="PRO_5013035535" description="Regulatory protein SoxS" evidence="1">
    <location>
        <begin position="21"/>
        <end position="133"/>
    </location>
</feature>
<organism evidence="2 3">
    <name type="scientific">Stappia indica</name>
    <dbReference type="NCBI Taxonomy" id="538381"/>
    <lineage>
        <taxon>Bacteria</taxon>
        <taxon>Pseudomonadati</taxon>
        <taxon>Pseudomonadota</taxon>
        <taxon>Alphaproteobacteria</taxon>
        <taxon>Hyphomicrobiales</taxon>
        <taxon>Stappiaceae</taxon>
        <taxon>Stappia</taxon>
    </lineage>
</organism>
<evidence type="ECO:0008006" key="4">
    <source>
        <dbReference type="Google" id="ProtNLM"/>
    </source>
</evidence>
<dbReference type="RefSeq" id="WP_244297450.1">
    <property type="nucleotide sequence ID" value="NZ_OBML01000004.1"/>
</dbReference>
<dbReference type="Gene3D" id="3.40.30.10">
    <property type="entry name" value="Glutaredoxin"/>
    <property type="match status" value="1"/>
</dbReference>
<evidence type="ECO:0000313" key="3">
    <source>
        <dbReference type="Proteomes" id="UP000219331"/>
    </source>
</evidence>